<feature type="region of interest" description="Disordered" evidence="1">
    <location>
        <begin position="29"/>
        <end position="66"/>
    </location>
</feature>
<reference evidence="2" key="1">
    <citation type="journal article" date="2018" name="DNA Res.">
        <title>Multiple hybrid de novo genome assembly of finger millet, an orphan allotetraploid crop.</title>
        <authorList>
            <person name="Hatakeyama M."/>
            <person name="Aluri S."/>
            <person name="Balachadran M.T."/>
            <person name="Sivarajan S.R."/>
            <person name="Patrignani A."/>
            <person name="Gruter S."/>
            <person name="Poveda L."/>
            <person name="Shimizu-Inatsugi R."/>
            <person name="Baeten J."/>
            <person name="Francoijs K.J."/>
            <person name="Nataraja K.N."/>
            <person name="Reddy Y.A.N."/>
            <person name="Phadnis S."/>
            <person name="Ravikumar R.L."/>
            <person name="Schlapbach R."/>
            <person name="Sreeman S.M."/>
            <person name="Shimizu K.K."/>
        </authorList>
    </citation>
    <scope>NUCLEOTIDE SEQUENCE</scope>
</reference>
<feature type="compositionally biased region" description="Basic residues" evidence="1">
    <location>
        <begin position="48"/>
        <end position="61"/>
    </location>
</feature>
<feature type="compositionally biased region" description="Polar residues" evidence="1">
    <location>
        <begin position="137"/>
        <end position="156"/>
    </location>
</feature>
<dbReference type="EMBL" id="BQKI01000076">
    <property type="protein sequence ID" value="GJN23928.1"/>
    <property type="molecule type" value="Genomic_DNA"/>
</dbReference>
<name>A0AAV5EMD4_ELECO</name>
<protein>
    <submittedName>
        <fullName evidence="2">Uncharacterized protein</fullName>
    </submittedName>
</protein>
<reference evidence="2" key="2">
    <citation type="submission" date="2021-12" db="EMBL/GenBank/DDBJ databases">
        <title>Resequencing data analysis of finger millet.</title>
        <authorList>
            <person name="Hatakeyama M."/>
            <person name="Aluri S."/>
            <person name="Balachadran M.T."/>
            <person name="Sivarajan S.R."/>
            <person name="Poveda L."/>
            <person name="Shimizu-Inatsugi R."/>
            <person name="Schlapbach R."/>
            <person name="Sreeman S.M."/>
            <person name="Shimizu K.K."/>
        </authorList>
    </citation>
    <scope>NUCLEOTIDE SEQUENCE</scope>
</reference>
<dbReference type="Proteomes" id="UP001054889">
    <property type="component" value="Unassembled WGS sequence"/>
</dbReference>
<keyword evidence="3" id="KW-1185">Reference proteome</keyword>
<evidence type="ECO:0000313" key="3">
    <source>
        <dbReference type="Proteomes" id="UP001054889"/>
    </source>
</evidence>
<evidence type="ECO:0000256" key="1">
    <source>
        <dbReference type="SAM" id="MobiDB-lite"/>
    </source>
</evidence>
<accession>A0AAV5EMD4</accession>
<gene>
    <name evidence="2" type="primary">gb11622</name>
    <name evidence="2" type="ORF">PR202_gb11622</name>
</gene>
<proteinExistence type="predicted"/>
<comment type="caution">
    <text evidence="2">The sequence shown here is derived from an EMBL/GenBank/DDBJ whole genome shotgun (WGS) entry which is preliminary data.</text>
</comment>
<feature type="region of interest" description="Disordered" evidence="1">
    <location>
        <begin position="131"/>
        <end position="156"/>
    </location>
</feature>
<sequence>MLLDPTNANRARRFLWFYPSPRVDKSPACRLLPALPSPQGSGSDRIGPGRRLRRSDRRRRRASLDGGNCPALEVLVAHSAYCMQTDDTQSSCRRCCRQRARERDADSAQPGEADRDIPIFFLVNLIGRFTSPKYGGPQSTPRPTTKSRGTATSPTR</sequence>
<evidence type="ECO:0000313" key="2">
    <source>
        <dbReference type="EMBL" id="GJN23928.1"/>
    </source>
</evidence>
<organism evidence="2 3">
    <name type="scientific">Eleusine coracana subsp. coracana</name>
    <dbReference type="NCBI Taxonomy" id="191504"/>
    <lineage>
        <taxon>Eukaryota</taxon>
        <taxon>Viridiplantae</taxon>
        <taxon>Streptophyta</taxon>
        <taxon>Embryophyta</taxon>
        <taxon>Tracheophyta</taxon>
        <taxon>Spermatophyta</taxon>
        <taxon>Magnoliopsida</taxon>
        <taxon>Liliopsida</taxon>
        <taxon>Poales</taxon>
        <taxon>Poaceae</taxon>
        <taxon>PACMAD clade</taxon>
        <taxon>Chloridoideae</taxon>
        <taxon>Cynodonteae</taxon>
        <taxon>Eleusininae</taxon>
        <taxon>Eleusine</taxon>
    </lineage>
</organism>
<dbReference type="AlphaFoldDB" id="A0AAV5EMD4"/>